<dbReference type="PROSITE" id="PS50931">
    <property type="entry name" value="HTH_LYSR"/>
    <property type="match status" value="1"/>
</dbReference>
<evidence type="ECO:0000313" key="6">
    <source>
        <dbReference type="EMBL" id="MFC4554166.1"/>
    </source>
</evidence>
<dbReference type="Pfam" id="PF00126">
    <property type="entry name" value="HTH_1"/>
    <property type="match status" value="1"/>
</dbReference>
<name>A0ABV9D6W7_9MICO</name>
<sequence>MDVDPRRLAVLLAIQRAGGVLAAADTLRISPSAVSQQIARLEAETGVRVLDRRPTGAVLTAAGHVLAEAGERIESELTDVRRTLAALEGDVAGTVVVGAFQTVIRAVLVPMLLDLPRTLPGVELVVRETSPEGGQRALRTAAVDLLVLEADAQGEAPTPRGVRDVPFLDEPWIAVLPAGLTPPSTLVDLAGHTWLGVEPGTAAARAVERVARTLGTVPETAHRYADFDVAIALVAAGLGIALLPSLALQRVLPDGVQAVAVPGLGSRRLVVRHRVTRKEPRPEVLAVLEQIVEVAGALELA</sequence>
<dbReference type="Gene3D" id="3.40.190.10">
    <property type="entry name" value="Periplasmic binding protein-like II"/>
    <property type="match status" value="2"/>
</dbReference>
<dbReference type="InterPro" id="IPR036388">
    <property type="entry name" value="WH-like_DNA-bd_sf"/>
</dbReference>
<dbReference type="PANTHER" id="PTHR30126:SF39">
    <property type="entry name" value="HTH-TYPE TRANSCRIPTIONAL REGULATOR CYSL"/>
    <property type="match status" value="1"/>
</dbReference>
<accession>A0ABV9D6W7</accession>
<feature type="domain" description="HTH lysR-type" evidence="5">
    <location>
        <begin position="3"/>
        <end position="60"/>
    </location>
</feature>
<reference evidence="7" key="1">
    <citation type="journal article" date="2019" name="Int. J. Syst. Evol. Microbiol.">
        <title>The Global Catalogue of Microorganisms (GCM) 10K type strain sequencing project: providing services to taxonomists for standard genome sequencing and annotation.</title>
        <authorList>
            <consortium name="The Broad Institute Genomics Platform"/>
            <consortium name="The Broad Institute Genome Sequencing Center for Infectious Disease"/>
            <person name="Wu L."/>
            <person name="Ma J."/>
        </authorList>
    </citation>
    <scope>NUCLEOTIDE SEQUENCE [LARGE SCALE GENOMIC DNA]</scope>
    <source>
        <strain evidence="7">JCM 3369</strain>
    </source>
</reference>
<dbReference type="SUPFAM" id="SSF46785">
    <property type="entry name" value="Winged helix' DNA-binding domain"/>
    <property type="match status" value="1"/>
</dbReference>
<evidence type="ECO:0000256" key="3">
    <source>
        <dbReference type="ARBA" id="ARBA00023125"/>
    </source>
</evidence>
<proteinExistence type="inferred from homology"/>
<dbReference type="InterPro" id="IPR005119">
    <property type="entry name" value="LysR_subst-bd"/>
</dbReference>
<keyword evidence="2" id="KW-0805">Transcription regulation</keyword>
<keyword evidence="4" id="KW-0804">Transcription</keyword>
<keyword evidence="3" id="KW-0238">DNA-binding</keyword>
<comment type="similarity">
    <text evidence="1">Belongs to the LysR transcriptional regulatory family.</text>
</comment>
<dbReference type="PANTHER" id="PTHR30126">
    <property type="entry name" value="HTH-TYPE TRANSCRIPTIONAL REGULATOR"/>
    <property type="match status" value="1"/>
</dbReference>
<evidence type="ECO:0000256" key="1">
    <source>
        <dbReference type="ARBA" id="ARBA00009437"/>
    </source>
</evidence>
<protein>
    <submittedName>
        <fullName evidence="6">LysR family transcriptional regulator</fullName>
    </submittedName>
</protein>
<evidence type="ECO:0000313" key="7">
    <source>
        <dbReference type="Proteomes" id="UP001595955"/>
    </source>
</evidence>
<evidence type="ECO:0000256" key="2">
    <source>
        <dbReference type="ARBA" id="ARBA00023015"/>
    </source>
</evidence>
<organism evidence="6 7">
    <name type="scientific">Georgenia faecalis</name>
    <dbReference type="NCBI Taxonomy" id="2483799"/>
    <lineage>
        <taxon>Bacteria</taxon>
        <taxon>Bacillati</taxon>
        <taxon>Actinomycetota</taxon>
        <taxon>Actinomycetes</taxon>
        <taxon>Micrococcales</taxon>
        <taxon>Bogoriellaceae</taxon>
        <taxon>Georgenia</taxon>
    </lineage>
</organism>
<evidence type="ECO:0000256" key="4">
    <source>
        <dbReference type="ARBA" id="ARBA00023163"/>
    </source>
</evidence>
<dbReference type="EMBL" id="JBHSGF010000002">
    <property type="protein sequence ID" value="MFC4554166.1"/>
    <property type="molecule type" value="Genomic_DNA"/>
</dbReference>
<gene>
    <name evidence="6" type="ORF">ACFO3F_02805</name>
</gene>
<dbReference type="InterPro" id="IPR036390">
    <property type="entry name" value="WH_DNA-bd_sf"/>
</dbReference>
<dbReference type="Gene3D" id="1.10.10.10">
    <property type="entry name" value="Winged helix-like DNA-binding domain superfamily/Winged helix DNA-binding domain"/>
    <property type="match status" value="1"/>
</dbReference>
<comment type="caution">
    <text evidence="6">The sequence shown here is derived from an EMBL/GenBank/DDBJ whole genome shotgun (WGS) entry which is preliminary data.</text>
</comment>
<evidence type="ECO:0000259" key="5">
    <source>
        <dbReference type="PROSITE" id="PS50931"/>
    </source>
</evidence>
<dbReference type="Proteomes" id="UP001595955">
    <property type="component" value="Unassembled WGS sequence"/>
</dbReference>
<keyword evidence="7" id="KW-1185">Reference proteome</keyword>
<dbReference type="SUPFAM" id="SSF53850">
    <property type="entry name" value="Periplasmic binding protein-like II"/>
    <property type="match status" value="1"/>
</dbReference>
<dbReference type="Pfam" id="PF03466">
    <property type="entry name" value="LysR_substrate"/>
    <property type="match status" value="1"/>
</dbReference>
<dbReference type="InterPro" id="IPR000847">
    <property type="entry name" value="LysR_HTH_N"/>
</dbReference>
<dbReference type="RefSeq" id="WP_122824710.1">
    <property type="nucleotide sequence ID" value="NZ_CP033325.1"/>
</dbReference>